<dbReference type="InterPro" id="IPR002524">
    <property type="entry name" value="Cation_efflux"/>
</dbReference>
<comment type="subcellular location">
    <subcellularLocation>
        <location evidence="1">Membrane</location>
        <topology evidence="1">Multi-pass membrane protein</topology>
    </subcellularLocation>
</comment>
<protein>
    <submittedName>
        <fullName evidence="12">Cation diffusion facilitator family transporter</fullName>
    </submittedName>
</protein>
<keyword evidence="8 9" id="KW-0472">Membrane</keyword>
<evidence type="ECO:0000256" key="7">
    <source>
        <dbReference type="ARBA" id="ARBA00023065"/>
    </source>
</evidence>
<keyword evidence="6 9" id="KW-1133">Transmembrane helix</keyword>
<evidence type="ECO:0000313" key="12">
    <source>
        <dbReference type="EMBL" id="MFD1188590.1"/>
    </source>
</evidence>
<dbReference type="PANTHER" id="PTHR11562:SF17">
    <property type="entry name" value="RE54080P-RELATED"/>
    <property type="match status" value="1"/>
</dbReference>
<evidence type="ECO:0000256" key="1">
    <source>
        <dbReference type="ARBA" id="ARBA00004141"/>
    </source>
</evidence>
<keyword evidence="4 9" id="KW-0812">Transmembrane</keyword>
<evidence type="ECO:0000313" key="13">
    <source>
        <dbReference type="Proteomes" id="UP001597094"/>
    </source>
</evidence>
<evidence type="ECO:0000256" key="9">
    <source>
        <dbReference type="SAM" id="Phobius"/>
    </source>
</evidence>
<dbReference type="InterPro" id="IPR058533">
    <property type="entry name" value="Cation_efflux_TM"/>
</dbReference>
<evidence type="ECO:0000256" key="5">
    <source>
        <dbReference type="ARBA" id="ARBA00022906"/>
    </source>
</evidence>
<keyword evidence="5" id="KW-0864">Zinc transport</keyword>
<dbReference type="Pfam" id="PF16916">
    <property type="entry name" value="ZT_dimer"/>
    <property type="match status" value="1"/>
</dbReference>
<keyword evidence="3" id="KW-0813">Transport</keyword>
<evidence type="ECO:0000256" key="8">
    <source>
        <dbReference type="ARBA" id="ARBA00023136"/>
    </source>
</evidence>
<sequence length="298" mass="32184">MSKGHAVSASSKNKGRLKLVLTFTFLYLIAEVIGGLLTGSLALLADAGHMLTDVGGLAFALIAIMLAERPASPERTYGYYRAEILAALANAVILIGISLYILYEAYQRFLDPPAVESKAMLLVATVGLVVNLAGMYILRKGSKESLNMKGAYFEVLSDMLTSIGVIVAGIIMWTTGWYYADPILSAGIGLFILPRTWILLKEAVGVLLEGTPSDVNIDELRTSMKAMQGVEEVHDLHVWSLTSGVNAMSAHVVLAADNKASYDELLSRINQAITSNFKISHTTIQLESSGYKEKGTHL</sequence>
<dbReference type="PANTHER" id="PTHR11562">
    <property type="entry name" value="CATION EFFLUX PROTEIN/ ZINC TRANSPORTER"/>
    <property type="match status" value="1"/>
</dbReference>
<evidence type="ECO:0000259" key="11">
    <source>
        <dbReference type="Pfam" id="PF16916"/>
    </source>
</evidence>
<feature type="transmembrane region" description="Helical" evidence="9">
    <location>
        <begin position="150"/>
        <end position="171"/>
    </location>
</feature>
<feature type="transmembrane region" description="Helical" evidence="9">
    <location>
        <begin position="79"/>
        <end position="103"/>
    </location>
</feature>
<feature type="domain" description="Cation efflux protein transmembrane" evidence="10">
    <location>
        <begin position="18"/>
        <end position="208"/>
    </location>
</feature>
<keyword evidence="7" id="KW-0406">Ion transport</keyword>
<feature type="transmembrane region" description="Helical" evidence="9">
    <location>
        <begin position="177"/>
        <end position="193"/>
    </location>
</feature>
<dbReference type="NCBIfam" id="TIGR01297">
    <property type="entry name" value="CDF"/>
    <property type="match status" value="1"/>
</dbReference>
<feature type="transmembrane region" description="Helical" evidence="9">
    <location>
        <begin position="119"/>
        <end position="138"/>
    </location>
</feature>
<comment type="similarity">
    <text evidence="2">Belongs to the cation diffusion facilitator (CDF) transporter (TC 2.A.4) family. SLC30A subfamily.</text>
</comment>
<proteinExistence type="inferred from homology"/>
<keyword evidence="13" id="KW-1185">Reference proteome</keyword>
<evidence type="ECO:0000256" key="3">
    <source>
        <dbReference type="ARBA" id="ARBA00022448"/>
    </source>
</evidence>
<dbReference type="InterPro" id="IPR036837">
    <property type="entry name" value="Cation_efflux_CTD_sf"/>
</dbReference>
<dbReference type="EMBL" id="JBHTLD010000311">
    <property type="protein sequence ID" value="MFD1188590.1"/>
    <property type="molecule type" value="Genomic_DNA"/>
</dbReference>
<dbReference type="Pfam" id="PF01545">
    <property type="entry name" value="Cation_efflux"/>
    <property type="match status" value="1"/>
</dbReference>
<dbReference type="RefSeq" id="WP_377532461.1">
    <property type="nucleotide sequence ID" value="NZ_JBHTLD010000311.1"/>
</dbReference>
<keyword evidence="5" id="KW-0862">Zinc</keyword>
<evidence type="ECO:0000256" key="4">
    <source>
        <dbReference type="ARBA" id="ARBA00022692"/>
    </source>
</evidence>
<dbReference type="SUPFAM" id="SSF160240">
    <property type="entry name" value="Cation efflux protein cytoplasmic domain-like"/>
    <property type="match status" value="1"/>
</dbReference>
<dbReference type="InterPro" id="IPR027469">
    <property type="entry name" value="Cation_efflux_TMD_sf"/>
</dbReference>
<dbReference type="Gene3D" id="1.20.1510.10">
    <property type="entry name" value="Cation efflux protein transmembrane domain"/>
    <property type="match status" value="1"/>
</dbReference>
<feature type="transmembrane region" description="Helical" evidence="9">
    <location>
        <begin position="20"/>
        <end position="44"/>
    </location>
</feature>
<gene>
    <name evidence="12" type="ORF">ACFQ2O_20450</name>
</gene>
<name>A0ABW3SW99_9BACT</name>
<evidence type="ECO:0000256" key="2">
    <source>
        <dbReference type="ARBA" id="ARBA00008873"/>
    </source>
</evidence>
<comment type="caution">
    <text evidence="12">The sequence shown here is derived from an EMBL/GenBank/DDBJ whole genome shotgun (WGS) entry which is preliminary data.</text>
</comment>
<evidence type="ECO:0000256" key="6">
    <source>
        <dbReference type="ARBA" id="ARBA00022989"/>
    </source>
</evidence>
<dbReference type="InterPro" id="IPR050681">
    <property type="entry name" value="CDF/SLC30A"/>
</dbReference>
<evidence type="ECO:0000259" key="10">
    <source>
        <dbReference type="Pfam" id="PF01545"/>
    </source>
</evidence>
<dbReference type="InterPro" id="IPR027470">
    <property type="entry name" value="Cation_efflux_CTD"/>
</dbReference>
<feature type="domain" description="Cation efflux protein cytoplasmic" evidence="11">
    <location>
        <begin position="212"/>
        <end position="288"/>
    </location>
</feature>
<accession>A0ABW3SW99</accession>
<feature type="transmembrane region" description="Helical" evidence="9">
    <location>
        <begin position="50"/>
        <end position="67"/>
    </location>
</feature>
<reference evidence="13" key="1">
    <citation type="journal article" date="2019" name="Int. J. Syst. Evol. Microbiol.">
        <title>The Global Catalogue of Microorganisms (GCM) 10K type strain sequencing project: providing services to taxonomists for standard genome sequencing and annotation.</title>
        <authorList>
            <consortium name="The Broad Institute Genomics Platform"/>
            <consortium name="The Broad Institute Genome Sequencing Center for Infectious Disease"/>
            <person name="Wu L."/>
            <person name="Ma J."/>
        </authorList>
    </citation>
    <scope>NUCLEOTIDE SEQUENCE [LARGE SCALE GENOMIC DNA]</scope>
    <source>
        <strain evidence="13">JCM 31319</strain>
    </source>
</reference>
<organism evidence="12 13">
    <name type="scientific">Pontibacter rugosus</name>
    <dbReference type="NCBI Taxonomy" id="1745966"/>
    <lineage>
        <taxon>Bacteria</taxon>
        <taxon>Pseudomonadati</taxon>
        <taxon>Bacteroidota</taxon>
        <taxon>Cytophagia</taxon>
        <taxon>Cytophagales</taxon>
        <taxon>Hymenobacteraceae</taxon>
        <taxon>Pontibacter</taxon>
    </lineage>
</organism>
<dbReference type="SUPFAM" id="SSF161111">
    <property type="entry name" value="Cation efflux protein transmembrane domain-like"/>
    <property type="match status" value="1"/>
</dbReference>
<dbReference type="Proteomes" id="UP001597094">
    <property type="component" value="Unassembled WGS sequence"/>
</dbReference>